<dbReference type="Proteomes" id="UP000551758">
    <property type="component" value="Unassembled WGS sequence"/>
</dbReference>
<dbReference type="PANTHER" id="PTHR46894:SF1">
    <property type="entry name" value="TSC22 DOMAIN FAMILY PROTEIN 2"/>
    <property type="match status" value="1"/>
</dbReference>
<keyword evidence="1" id="KW-0472">Membrane</keyword>
<protein>
    <submittedName>
        <fullName evidence="2">Uncharacterized protein</fullName>
    </submittedName>
</protein>
<sequence>MSDLENDMIIDGTRGEGLKCHVLCHSKTEAFDDQAFRNPSTAFYQAFHLNTFQESKNLWDRTKPRSSFMIPETFKFGKVQALGEAGVAKEQNRIWNSASEEECDIIMIESRKFKSCDALTWLEDVSKNQEKFLNSYVENTCSKMPISNDKVIYMSMGFGKISHSSSVTHSPPLKKSNLPVTHYHLPTPTCSKLSTPVILGIFFVLGASVHLSLAFVLRGEQKKGKVVKIASGGGGVAIDNKIEQAMDLNHNK</sequence>
<accession>A0A7J7EFW9</accession>
<dbReference type="PANTHER" id="PTHR46894">
    <property type="entry name" value="TSC22 DOMAIN FAMILY PROTEIN 2"/>
    <property type="match status" value="1"/>
</dbReference>
<dbReference type="AlphaFoldDB" id="A0A7J7EFW9"/>
<proteinExistence type="predicted"/>
<comment type="caution">
    <text evidence="2">The sequence shown here is derived from an EMBL/GenBank/DDBJ whole genome shotgun (WGS) entry which is preliminary data.</text>
</comment>
<evidence type="ECO:0000256" key="1">
    <source>
        <dbReference type="SAM" id="Phobius"/>
    </source>
</evidence>
<keyword evidence="3" id="KW-1185">Reference proteome</keyword>
<dbReference type="InterPro" id="IPR053049">
    <property type="entry name" value="TSC22_domain_protein_2"/>
</dbReference>
<dbReference type="EMBL" id="JACDTQ010003212">
    <property type="protein sequence ID" value="KAF5914593.1"/>
    <property type="molecule type" value="Genomic_DNA"/>
</dbReference>
<name>A0A7J7EFW9_DICBM</name>
<reference evidence="2 3" key="1">
    <citation type="journal article" date="2020" name="Mol. Biol. Evol.">
        <title>Interspecific Gene Flow and the Evolution of Specialization in Black and White Rhinoceros.</title>
        <authorList>
            <person name="Moodley Y."/>
            <person name="Westbury M.V."/>
            <person name="Russo I.M."/>
            <person name="Gopalakrishnan S."/>
            <person name="Rakotoarivelo A."/>
            <person name="Olsen R.A."/>
            <person name="Prost S."/>
            <person name="Tunstall T."/>
            <person name="Ryder O.A."/>
            <person name="Dalen L."/>
            <person name="Bruford M.W."/>
        </authorList>
    </citation>
    <scope>NUCLEOTIDE SEQUENCE [LARGE SCALE GENOMIC DNA]</scope>
    <source>
        <strain evidence="2">SBR-YM</strain>
        <tissue evidence="2">Skin</tissue>
    </source>
</reference>
<evidence type="ECO:0000313" key="3">
    <source>
        <dbReference type="Proteomes" id="UP000551758"/>
    </source>
</evidence>
<keyword evidence="1" id="KW-0812">Transmembrane</keyword>
<gene>
    <name evidence="2" type="ORF">HPG69_007979</name>
</gene>
<keyword evidence="1" id="KW-1133">Transmembrane helix</keyword>
<feature type="transmembrane region" description="Helical" evidence="1">
    <location>
        <begin position="197"/>
        <end position="217"/>
    </location>
</feature>
<organism evidence="2 3">
    <name type="scientific">Diceros bicornis minor</name>
    <name type="common">South-central black rhinoceros</name>
    <dbReference type="NCBI Taxonomy" id="77932"/>
    <lineage>
        <taxon>Eukaryota</taxon>
        <taxon>Metazoa</taxon>
        <taxon>Chordata</taxon>
        <taxon>Craniata</taxon>
        <taxon>Vertebrata</taxon>
        <taxon>Euteleostomi</taxon>
        <taxon>Mammalia</taxon>
        <taxon>Eutheria</taxon>
        <taxon>Laurasiatheria</taxon>
        <taxon>Perissodactyla</taxon>
        <taxon>Rhinocerotidae</taxon>
        <taxon>Diceros</taxon>
    </lineage>
</organism>
<evidence type="ECO:0000313" key="2">
    <source>
        <dbReference type="EMBL" id="KAF5914593.1"/>
    </source>
</evidence>